<name>A0A1Y2HXX4_9FUNG</name>
<organism evidence="1 2">
    <name type="scientific">Catenaria anguillulae PL171</name>
    <dbReference type="NCBI Taxonomy" id="765915"/>
    <lineage>
        <taxon>Eukaryota</taxon>
        <taxon>Fungi</taxon>
        <taxon>Fungi incertae sedis</taxon>
        <taxon>Blastocladiomycota</taxon>
        <taxon>Blastocladiomycetes</taxon>
        <taxon>Blastocladiales</taxon>
        <taxon>Catenariaceae</taxon>
        <taxon>Catenaria</taxon>
    </lineage>
</organism>
<dbReference type="Proteomes" id="UP000193411">
    <property type="component" value="Unassembled WGS sequence"/>
</dbReference>
<reference evidence="1 2" key="1">
    <citation type="submission" date="2016-07" db="EMBL/GenBank/DDBJ databases">
        <title>Pervasive Adenine N6-methylation of Active Genes in Fungi.</title>
        <authorList>
            <consortium name="DOE Joint Genome Institute"/>
            <person name="Mondo S.J."/>
            <person name="Dannebaum R.O."/>
            <person name="Kuo R.C."/>
            <person name="Labutti K."/>
            <person name="Haridas S."/>
            <person name="Kuo A."/>
            <person name="Salamov A."/>
            <person name="Ahrendt S.R."/>
            <person name="Lipzen A."/>
            <person name="Sullivan W."/>
            <person name="Andreopoulos W.B."/>
            <person name="Clum A."/>
            <person name="Lindquist E."/>
            <person name="Daum C."/>
            <person name="Ramamoorthy G.K."/>
            <person name="Gryganskyi A."/>
            <person name="Culley D."/>
            <person name="Magnuson J.K."/>
            <person name="James T.Y."/>
            <person name="O'Malley M.A."/>
            <person name="Stajich J.E."/>
            <person name="Spatafora J.W."/>
            <person name="Visel A."/>
            <person name="Grigoriev I.V."/>
        </authorList>
    </citation>
    <scope>NUCLEOTIDE SEQUENCE [LARGE SCALE GENOMIC DNA]</scope>
    <source>
        <strain evidence="1 2">PL171</strain>
    </source>
</reference>
<keyword evidence="2" id="KW-1185">Reference proteome</keyword>
<dbReference type="InterPro" id="IPR009836">
    <property type="entry name" value="GRDP-like"/>
</dbReference>
<dbReference type="PANTHER" id="PTHR34365:SF7">
    <property type="entry name" value="GLYCINE-RICH DOMAIN-CONTAINING PROTEIN 1"/>
    <property type="match status" value="1"/>
</dbReference>
<dbReference type="EMBL" id="MCFL01000005">
    <property type="protein sequence ID" value="ORZ39477.1"/>
    <property type="molecule type" value="Genomic_DNA"/>
</dbReference>
<evidence type="ECO:0000313" key="1">
    <source>
        <dbReference type="EMBL" id="ORZ39477.1"/>
    </source>
</evidence>
<proteinExistence type="predicted"/>
<evidence type="ECO:0000313" key="2">
    <source>
        <dbReference type="Proteomes" id="UP000193411"/>
    </source>
</evidence>
<accession>A0A1Y2HXX4</accession>
<comment type="caution">
    <text evidence="1">The sequence shown here is derived from an EMBL/GenBank/DDBJ whole genome shotgun (WGS) entry which is preliminary data.</text>
</comment>
<dbReference type="PANTHER" id="PTHR34365">
    <property type="entry name" value="ENOLASE (DUF1399)"/>
    <property type="match status" value="1"/>
</dbReference>
<dbReference type="STRING" id="765915.A0A1Y2HXX4"/>
<dbReference type="Pfam" id="PF07173">
    <property type="entry name" value="GRDP-like"/>
    <property type="match status" value="1"/>
</dbReference>
<dbReference type="AlphaFoldDB" id="A0A1Y2HXX4"/>
<sequence length="406" mass="44716">MLRSTPLKSTTAAPVATPNPLLQGPQVLLQDPALQSAVTVDQCVSHLSLLRIFNTLRGTTEQADLAYLCHAERRYALWMNGLAKAVAAGETHLIESPPMPPVDVALVWAAHLLSPLAYMDDVIRNHGVELNLHAIKFPLEDIVAQYESGTASVSGLAFAMPVTCPMCSHETMLESSSAIVGFRVHGHSTTCTHCSAEFALEHVAAKRFLDDLITREYQPSANRAMLANVFVRSPMWSALATKAATTMPLTKDMSGVLDMAPVLKPGMQPWFKRIMSLYAAAAPSGPMMSLDLVQAVIRQREFTAKMARDAVQENAEQFAARACDRYRKFLMLIQEYPTPSVPTLDIDLAWHTHQLMAREYTHFTHGFLGFVLNHDDTVGKDELKVGDEGTAQRWMDKYGGASSLCY</sequence>
<protein>
    <submittedName>
        <fullName evidence="1">Uncharacterized protein</fullName>
    </submittedName>
</protein>
<gene>
    <name evidence="1" type="ORF">BCR44DRAFT_1496413</name>
</gene>
<dbReference type="OrthoDB" id="2684236at2759"/>